<dbReference type="Proteomes" id="UP000612266">
    <property type="component" value="Unassembled WGS sequence"/>
</dbReference>
<evidence type="ECO:0000313" key="3">
    <source>
        <dbReference type="Proteomes" id="UP000612266"/>
    </source>
</evidence>
<dbReference type="AlphaFoldDB" id="A0A8I1BPU7"/>
<reference evidence="2" key="1">
    <citation type="submission" date="2020-11" db="EMBL/GenBank/DDBJ databases">
        <title>Enhanced detection system for hospital associated transmission using whole genome sequencing surveillance.</title>
        <authorList>
            <person name="Harrison L.H."/>
            <person name="Van Tyne D."/>
            <person name="Marsh J.W."/>
            <person name="Griffith M.P."/>
            <person name="Snyder D.J."/>
            <person name="Cooper V.S."/>
            <person name="Mustapha M."/>
        </authorList>
    </citation>
    <scope>NUCLEOTIDE SEQUENCE</scope>
    <source>
        <strain evidence="2">PR00070</strain>
    </source>
</reference>
<name>A0A8I1BPU7_9GAMM</name>
<evidence type="ECO:0000256" key="1">
    <source>
        <dbReference type="SAM" id="SignalP"/>
    </source>
</evidence>
<dbReference type="PROSITE" id="PS51257">
    <property type="entry name" value="PROKAR_LIPOPROTEIN"/>
    <property type="match status" value="1"/>
</dbReference>
<evidence type="ECO:0000313" key="2">
    <source>
        <dbReference type="EMBL" id="MBG2916143.1"/>
    </source>
</evidence>
<keyword evidence="1" id="KW-0732">Signal</keyword>
<gene>
    <name evidence="2" type="ORF">I4901_17410</name>
</gene>
<organism evidence="2 3">
    <name type="scientific">Proteus terrae subsp. cibarius</name>
    <dbReference type="NCBI Taxonomy" id="626774"/>
    <lineage>
        <taxon>Bacteria</taxon>
        <taxon>Pseudomonadati</taxon>
        <taxon>Pseudomonadota</taxon>
        <taxon>Gammaproteobacteria</taxon>
        <taxon>Enterobacterales</taxon>
        <taxon>Morganellaceae</taxon>
        <taxon>Proteus</taxon>
    </lineage>
</organism>
<evidence type="ECO:0008006" key="4">
    <source>
        <dbReference type="Google" id="ProtNLM"/>
    </source>
</evidence>
<feature type="chain" id="PRO_5034742648" description="Lipoprotein" evidence="1">
    <location>
        <begin position="19"/>
        <end position="123"/>
    </location>
</feature>
<sequence>MKNILVIFIALFISGCVARPTMIEEQNADYGEKPSKEFYEGKIKSYQEGRLKDPMSAIYSFTEPRKGWCIFDGKVNFGWIVDYTLNAKNSYGGYVGAKPEFTIIVDDISWHMPYHLKSNCSYQ</sequence>
<feature type="signal peptide" evidence="1">
    <location>
        <begin position="1"/>
        <end position="18"/>
    </location>
</feature>
<protein>
    <recommendedName>
        <fullName evidence="4">Lipoprotein</fullName>
    </recommendedName>
</protein>
<accession>A0A8I1BPU7</accession>
<proteinExistence type="predicted"/>
<dbReference type="RefSeq" id="WP_196564016.1">
    <property type="nucleotide sequence ID" value="NZ_JADSJR010000034.1"/>
</dbReference>
<comment type="caution">
    <text evidence="2">The sequence shown here is derived from an EMBL/GenBank/DDBJ whole genome shotgun (WGS) entry which is preliminary data.</text>
</comment>
<dbReference type="EMBL" id="JADSJR010000034">
    <property type="protein sequence ID" value="MBG2916143.1"/>
    <property type="molecule type" value="Genomic_DNA"/>
</dbReference>